<dbReference type="CDD" id="cd00104">
    <property type="entry name" value="KAZAL_FS"/>
    <property type="match status" value="7"/>
</dbReference>
<evidence type="ECO:0000313" key="5">
    <source>
        <dbReference type="RefSeq" id="XP_058975623.1"/>
    </source>
</evidence>
<dbReference type="GeneID" id="109612226"/>
<dbReference type="SMART" id="SM00280">
    <property type="entry name" value="KAZAL"/>
    <property type="match status" value="9"/>
</dbReference>
<evidence type="ECO:0000313" key="6">
    <source>
        <dbReference type="RefSeq" id="XP_058975624.1"/>
    </source>
</evidence>
<dbReference type="Gene3D" id="3.30.60.30">
    <property type="match status" value="9"/>
</dbReference>
<protein>
    <submittedName>
        <fullName evidence="5 6">Agrin</fullName>
    </submittedName>
</protein>
<evidence type="ECO:0000259" key="3">
    <source>
        <dbReference type="PROSITE" id="PS51465"/>
    </source>
</evidence>
<name>A0ABM3UQ13_MUSDO</name>
<organism evidence="4 6">
    <name type="scientific">Musca domestica</name>
    <name type="common">House fly</name>
    <dbReference type="NCBI Taxonomy" id="7370"/>
    <lineage>
        <taxon>Eukaryota</taxon>
        <taxon>Metazoa</taxon>
        <taxon>Ecdysozoa</taxon>
        <taxon>Arthropoda</taxon>
        <taxon>Hexapoda</taxon>
        <taxon>Insecta</taxon>
        <taxon>Pterygota</taxon>
        <taxon>Neoptera</taxon>
        <taxon>Endopterygota</taxon>
        <taxon>Diptera</taxon>
        <taxon>Brachycera</taxon>
        <taxon>Muscomorpha</taxon>
        <taxon>Muscoidea</taxon>
        <taxon>Muscidae</taxon>
        <taxon>Musca</taxon>
    </lineage>
</organism>
<dbReference type="Pfam" id="PF07648">
    <property type="entry name" value="Kazal_2"/>
    <property type="match status" value="9"/>
</dbReference>
<gene>
    <name evidence="5 6" type="primary">LOC109612226</name>
</gene>
<feature type="domain" description="Kazal-like" evidence="3">
    <location>
        <begin position="185"/>
        <end position="239"/>
    </location>
</feature>
<feature type="domain" description="Kazal-like" evidence="3">
    <location>
        <begin position="400"/>
        <end position="455"/>
    </location>
</feature>
<evidence type="ECO:0000256" key="2">
    <source>
        <dbReference type="SAM" id="MobiDB-lite"/>
    </source>
</evidence>
<feature type="domain" description="Kazal-like" evidence="3">
    <location>
        <begin position="520"/>
        <end position="573"/>
    </location>
</feature>
<dbReference type="RefSeq" id="XP_058975623.1">
    <property type="nucleotide sequence ID" value="XM_059119640.1"/>
</dbReference>
<dbReference type="RefSeq" id="XP_058975624.1">
    <property type="nucleotide sequence ID" value="XM_059119641.1"/>
</dbReference>
<dbReference type="InterPro" id="IPR002350">
    <property type="entry name" value="Kazal_dom"/>
</dbReference>
<feature type="compositionally biased region" description="Low complexity" evidence="2">
    <location>
        <begin position="1"/>
        <end position="16"/>
    </location>
</feature>
<feature type="domain" description="Kazal-like" evidence="3">
    <location>
        <begin position="574"/>
        <end position="622"/>
    </location>
</feature>
<dbReference type="InterPro" id="IPR050653">
    <property type="entry name" value="Prot_Inhib_GrowthFact_Antg"/>
</dbReference>
<feature type="domain" description="Kazal-like" evidence="3">
    <location>
        <begin position="240"/>
        <end position="293"/>
    </location>
</feature>
<sequence length="685" mass="74482">MFESTTTPTASSPTPRNNDDNDSPTTTTINANNNGLMENSVNITSKSQRFWHQQPPSLPAPSLLMLLSVCAVILALGQQTAYAAAVTDSPIKFIKLPAQAPVIRYSRIELQAEQQPKLHETPATATTTTITTSITDAAIANESLAGVETSAATDAPSPLEMQNDDASPYGLLEAALGPLIPRQNRASSNSCPRSCPPSLTVGADAVCGSDGLIYANLCDMKKKTCSRNGVIKDVRDGCERAKGSDCKHRCPSEKDPVCGTDGRTYLNRCMLRVQACRVGMAAVKMAHVGPCSNTSAIRESCPVDCNQSPKDGPICASDGNVYNSTCEMKLLTCGQGVVKTSRKHCQSTRMCRESCWRVARPTCGSDGRLYASPCKMRSSNCGKHIFEVPLSFCMPQERHGNPVENCPTECPESDSSAYVCGSDGNIYSSLCELKMLNCGPQRKSIQKMSMDKCKNRLTRCKQLPPCKDFNNLYGSIFSSKRSDKLCGTDAKTYNNECELAHATCLRGVNLAHVGPCTDLKAPIKDCGERCTRQDLESGPICGSDGNTYASLCEFKRRTCHLRVVPVSLKNCPLTADCDTDCDAQPPNFVCGSDNKFYKSECHMRKENCGKHVFVVPLKRCLSNVQFKGCAKICPPDFEPICGSDNMTYSNECFLEMENCRSNNTITIQHYGACGRPEAPSNNFLY</sequence>
<keyword evidence="1" id="KW-1015">Disulfide bond</keyword>
<evidence type="ECO:0000256" key="1">
    <source>
        <dbReference type="ARBA" id="ARBA00023157"/>
    </source>
</evidence>
<keyword evidence="4" id="KW-1185">Reference proteome</keyword>
<feature type="domain" description="Kazal-like" evidence="3">
    <location>
        <begin position="461"/>
        <end position="518"/>
    </location>
</feature>
<feature type="region of interest" description="Disordered" evidence="2">
    <location>
        <begin position="1"/>
        <end position="36"/>
    </location>
</feature>
<feature type="domain" description="Kazal-like" evidence="3">
    <location>
        <begin position="295"/>
        <end position="347"/>
    </location>
</feature>
<reference evidence="5 6" key="1">
    <citation type="submission" date="2025-05" db="UniProtKB">
        <authorList>
            <consortium name="RefSeq"/>
        </authorList>
    </citation>
    <scope>IDENTIFICATION</scope>
    <source>
        <strain evidence="5 6">Aabys</strain>
        <tissue evidence="5 6">Whole body</tissue>
    </source>
</reference>
<dbReference type="PANTHER" id="PTHR10913">
    <property type="entry name" value="FOLLISTATIN-RELATED"/>
    <property type="match status" value="1"/>
</dbReference>
<accession>A0ABM3UQ13</accession>
<dbReference type="SUPFAM" id="SSF100895">
    <property type="entry name" value="Kazal-type serine protease inhibitors"/>
    <property type="match status" value="9"/>
</dbReference>
<dbReference type="InterPro" id="IPR036058">
    <property type="entry name" value="Kazal_dom_sf"/>
</dbReference>
<dbReference type="PROSITE" id="PS51465">
    <property type="entry name" value="KAZAL_2"/>
    <property type="match status" value="8"/>
</dbReference>
<proteinExistence type="predicted"/>
<feature type="domain" description="Kazal-like" evidence="3">
    <location>
        <begin position="623"/>
        <end position="675"/>
    </location>
</feature>
<dbReference type="PANTHER" id="PTHR10913:SF79">
    <property type="entry name" value="GH09510P"/>
    <property type="match status" value="1"/>
</dbReference>
<dbReference type="Proteomes" id="UP001652621">
    <property type="component" value="Unplaced"/>
</dbReference>
<evidence type="ECO:0000313" key="4">
    <source>
        <dbReference type="Proteomes" id="UP001652621"/>
    </source>
</evidence>